<keyword evidence="2" id="KW-0226">DNA condensation</keyword>
<evidence type="ECO:0000256" key="3">
    <source>
        <dbReference type="ARBA" id="ARBA00023125"/>
    </source>
</evidence>
<dbReference type="PANTHER" id="PTHR33175">
    <property type="entry name" value="DNA-BINDING PROTEIN HU"/>
    <property type="match status" value="1"/>
</dbReference>
<dbReference type="GO" id="GO:0003677">
    <property type="term" value="F:DNA binding"/>
    <property type="evidence" value="ECO:0007669"/>
    <property type="project" value="UniProtKB-KW"/>
</dbReference>
<dbReference type="CDD" id="cd13831">
    <property type="entry name" value="HU"/>
    <property type="match status" value="1"/>
</dbReference>
<dbReference type="Gene3D" id="4.10.520.10">
    <property type="entry name" value="IHF-like DNA-binding proteins"/>
    <property type="match status" value="1"/>
</dbReference>
<dbReference type="RefSeq" id="WP_165642003.1">
    <property type="nucleotide sequence ID" value="NZ_JAAITT010000046.1"/>
</dbReference>
<evidence type="ECO:0000313" key="5">
    <source>
        <dbReference type="EMBL" id="NSJ51698.1"/>
    </source>
</evidence>
<evidence type="ECO:0000256" key="2">
    <source>
        <dbReference type="ARBA" id="ARBA00023067"/>
    </source>
</evidence>
<comment type="caution">
    <text evidence="5">The sequence shown here is derived from an EMBL/GenBank/DDBJ whole genome shotgun (WGS) entry which is preliminary data.</text>
</comment>
<organism evidence="5 6">
    <name type="scientific">Enterocloster aldenensis</name>
    <dbReference type="NCBI Taxonomy" id="358742"/>
    <lineage>
        <taxon>Bacteria</taxon>
        <taxon>Bacillati</taxon>
        <taxon>Bacillota</taxon>
        <taxon>Clostridia</taxon>
        <taxon>Lachnospirales</taxon>
        <taxon>Lachnospiraceae</taxon>
        <taxon>Enterocloster</taxon>
    </lineage>
</organism>
<proteinExistence type="inferred from homology"/>
<dbReference type="SUPFAM" id="SSF47729">
    <property type="entry name" value="IHF-like DNA-binding proteins"/>
    <property type="match status" value="1"/>
</dbReference>
<sequence length="89" mass="9691">MVEKISEKSGLTICQSENALNGIIDSISEELKTGDVCLMGFGTFAVAERAGRQERNPRTGEAIEIKPRRVPVFRAGSILKREVTQGNQG</sequence>
<dbReference type="PANTHER" id="PTHR33175:SF3">
    <property type="entry name" value="DNA-BINDING PROTEIN HU-BETA"/>
    <property type="match status" value="1"/>
</dbReference>
<protein>
    <submittedName>
        <fullName evidence="5">HU family DNA-binding protein</fullName>
    </submittedName>
</protein>
<evidence type="ECO:0000256" key="1">
    <source>
        <dbReference type="ARBA" id="ARBA00010529"/>
    </source>
</evidence>
<dbReference type="Pfam" id="PF00216">
    <property type="entry name" value="Bac_DNA_binding"/>
    <property type="match status" value="1"/>
</dbReference>
<reference evidence="5 6" key="1">
    <citation type="journal article" date="2020" name="Cell Host Microbe">
        <title>Functional and Genomic Variation between Human-Derived Isolates of Lachnospiraceae Reveals Inter- and Intra-Species Diversity.</title>
        <authorList>
            <person name="Sorbara M.T."/>
            <person name="Littmann E.R."/>
            <person name="Fontana E."/>
            <person name="Moody T.U."/>
            <person name="Kohout C.E."/>
            <person name="Gjonbalaj M."/>
            <person name="Eaton V."/>
            <person name="Seok R."/>
            <person name="Leiner I.M."/>
            <person name="Pamer E.G."/>
        </authorList>
    </citation>
    <scope>NUCLEOTIDE SEQUENCE [LARGE SCALE GENOMIC DNA]</scope>
    <source>
        <strain evidence="5 6">MSK.1.17</strain>
    </source>
</reference>
<keyword evidence="3 5" id="KW-0238">DNA-binding</keyword>
<accession>A0ABX2HUI5</accession>
<keyword evidence="6" id="KW-1185">Reference proteome</keyword>
<dbReference type="SMART" id="SM00411">
    <property type="entry name" value="BHL"/>
    <property type="match status" value="1"/>
</dbReference>
<dbReference type="Proteomes" id="UP000669239">
    <property type="component" value="Unassembled WGS sequence"/>
</dbReference>
<evidence type="ECO:0000313" key="6">
    <source>
        <dbReference type="Proteomes" id="UP000669239"/>
    </source>
</evidence>
<comment type="similarity">
    <text evidence="1 4">Belongs to the bacterial histone-like protein family.</text>
</comment>
<dbReference type="InterPro" id="IPR010992">
    <property type="entry name" value="IHF-like_DNA-bd_dom_sf"/>
</dbReference>
<name>A0ABX2HUI5_9FIRM</name>
<evidence type="ECO:0000256" key="4">
    <source>
        <dbReference type="RuleBase" id="RU003939"/>
    </source>
</evidence>
<dbReference type="EMBL" id="JAAITT010000046">
    <property type="protein sequence ID" value="NSJ51698.1"/>
    <property type="molecule type" value="Genomic_DNA"/>
</dbReference>
<dbReference type="PRINTS" id="PR01727">
    <property type="entry name" value="DNABINDINGHU"/>
</dbReference>
<dbReference type="InterPro" id="IPR000119">
    <property type="entry name" value="Hist_DNA-bd"/>
</dbReference>
<gene>
    <name evidence="5" type="ORF">G5B36_23775</name>
</gene>